<evidence type="ECO:0008006" key="4">
    <source>
        <dbReference type="Google" id="ProtNLM"/>
    </source>
</evidence>
<feature type="compositionally biased region" description="Low complexity" evidence="1">
    <location>
        <begin position="65"/>
        <end position="77"/>
    </location>
</feature>
<evidence type="ECO:0000256" key="1">
    <source>
        <dbReference type="SAM" id="MobiDB-lite"/>
    </source>
</evidence>
<protein>
    <recommendedName>
        <fullName evidence="4">Urease accessory protein UreD</fullName>
    </recommendedName>
</protein>
<name>A0AAN8A4M5_9PEZI</name>
<reference evidence="2" key="1">
    <citation type="submission" date="2023-08" db="EMBL/GenBank/DDBJ databases">
        <title>Black Yeasts Isolated from many extreme environments.</title>
        <authorList>
            <person name="Coleine C."/>
            <person name="Stajich J.E."/>
            <person name="Selbmann L."/>
        </authorList>
    </citation>
    <scope>NUCLEOTIDE SEQUENCE</scope>
    <source>
        <strain evidence="2">CCFEE 5810</strain>
    </source>
</reference>
<sequence>MPHKHTRRPGAANTADYNLPPTNLAKPLPAFSGGVPKDGKKTQLKRGQRKPQTNQSVKRKREAADVVAAGSSASSKGYKSDDTPRAFARLMAFQNTGKRVSGLDDGSGGRKAKKQKLAAQEKGVVEVAAPKPVVVKKVVEEVEEMPKILPGERLADYSARVDRALPMSATLARKGNVKVEGVKERVTKTEKRLKKMYASWREEEARRIEKVEEAAEEEEEAEEERRAKYGENYRAAESAGGKRKRVIGEEVEEEDPWKVLEERREKRRGLHDVVTAPPTMKVVPRERFKVKEGARVEVQNVPGKAGSLKRREELGEARRNVIERYRAMMKGKSGL</sequence>
<accession>A0AAN8A4M5</accession>
<gene>
    <name evidence="2" type="ORF">LTR97_003050</name>
</gene>
<dbReference type="EMBL" id="JAVRQU010000004">
    <property type="protein sequence ID" value="KAK5704037.1"/>
    <property type="molecule type" value="Genomic_DNA"/>
</dbReference>
<proteinExistence type="predicted"/>
<evidence type="ECO:0000313" key="3">
    <source>
        <dbReference type="Proteomes" id="UP001310594"/>
    </source>
</evidence>
<comment type="caution">
    <text evidence="2">The sequence shown here is derived from an EMBL/GenBank/DDBJ whole genome shotgun (WGS) entry which is preliminary data.</text>
</comment>
<dbReference type="Proteomes" id="UP001310594">
    <property type="component" value="Unassembled WGS sequence"/>
</dbReference>
<dbReference type="PANTHER" id="PTHR40644:SF1">
    <property type="entry name" value="UPF0653 PROTEIN C607.02C"/>
    <property type="match status" value="1"/>
</dbReference>
<dbReference type="PANTHER" id="PTHR40644">
    <property type="entry name" value="UPF0653 PROTEIN C607.02C"/>
    <property type="match status" value="1"/>
</dbReference>
<evidence type="ECO:0000313" key="2">
    <source>
        <dbReference type="EMBL" id="KAK5704037.1"/>
    </source>
</evidence>
<organism evidence="2 3">
    <name type="scientific">Elasticomyces elasticus</name>
    <dbReference type="NCBI Taxonomy" id="574655"/>
    <lineage>
        <taxon>Eukaryota</taxon>
        <taxon>Fungi</taxon>
        <taxon>Dikarya</taxon>
        <taxon>Ascomycota</taxon>
        <taxon>Pezizomycotina</taxon>
        <taxon>Dothideomycetes</taxon>
        <taxon>Dothideomycetidae</taxon>
        <taxon>Mycosphaerellales</taxon>
        <taxon>Teratosphaeriaceae</taxon>
        <taxon>Elasticomyces</taxon>
    </lineage>
</organism>
<dbReference type="AlphaFoldDB" id="A0AAN8A4M5"/>
<feature type="region of interest" description="Disordered" evidence="1">
    <location>
        <begin position="1"/>
        <end position="82"/>
    </location>
</feature>
<feature type="region of interest" description="Disordered" evidence="1">
    <location>
        <begin position="213"/>
        <end position="248"/>
    </location>
</feature>